<organism evidence="1 2">
    <name type="scientific">Coffea canephora</name>
    <name type="common">Robusta coffee</name>
    <dbReference type="NCBI Taxonomy" id="49390"/>
    <lineage>
        <taxon>Eukaryota</taxon>
        <taxon>Viridiplantae</taxon>
        <taxon>Streptophyta</taxon>
        <taxon>Embryophyta</taxon>
        <taxon>Tracheophyta</taxon>
        <taxon>Spermatophyta</taxon>
        <taxon>Magnoliopsida</taxon>
        <taxon>eudicotyledons</taxon>
        <taxon>Gunneridae</taxon>
        <taxon>Pentapetalae</taxon>
        <taxon>asterids</taxon>
        <taxon>lamiids</taxon>
        <taxon>Gentianales</taxon>
        <taxon>Rubiaceae</taxon>
        <taxon>Ixoroideae</taxon>
        <taxon>Gardenieae complex</taxon>
        <taxon>Bertiereae - Coffeeae clade</taxon>
        <taxon>Coffeeae</taxon>
        <taxon>Coffea</taxon>
    </lineage>
</organism>
<sequence>MRSYGCSDERNEEGFFAKILIKLSQGEYVAVEHLEKIYCVSPTIEDASLKFLNWVYGDSFKSMLIVVVVPNEESTVKWAQKIDY</sequence>
<dbReference type="PANTHER" id="PTHR43272">
    <property type="entry name" value="LONG-CHAIN-FATTY-ACID--COA LIGASE"/>
    <property type="match status" value="1"/>
</dbReference>
<dbReference type="STRING" id="49390.A0A068TLR9"/>
<reference evidence="2" key="1">
    <citation type="journal article" date="2014" name="Science">
        <title>The coffee genome provides insight into the convergent evolution of caffeine biosynthesis.</title>
        <authorList>
            <person name="Denoeud F."/>
            <person name="Carretero-Paulet L."/>
            <person name="Dereeper A."/>
            <person name="Droc G."/>
            <person name="Guyot R."/>
            <person name="Pietrella M."/>
            <person name="Zheng C."/>
            <person name="Alberti A."/>
            <person name="Anthony F."/>
            <person name="Aprea G."/>
            <person name="Aury J.M."/>
            <person name="Bento P."/>
            <person name="Bernard M."/>
            <person name="Bocs S."/>
            <person name="Campa C."/>
            <person name="Cenci A."/>
            <person name="Combes M.C."/>
            <person name="Crouzillat D."/>
            <person name="Da Silva C."/>
            <person name="Daddiego L."/>
            <person name="De Bellis F."/>
            <person name="Dussert S."/>
            <person name="Garsmeur O."/>
            <person name="Gayraud T."/>
            <person name="Guignon V."/>
            <person name="Jahn K."/>
            <person name="Jamilloux V."/>
            <person name="Joet T."/>
            <person name="Labadie K."/>
            <person name="Lan T."/>
            <person name="Leclercq J."/>
            <person name="Lepelley M."/>
            <person name="Leroy T."/>
            <person name="Li L.T."/>
            <person name="Librado P."/>
            <person name="Lopez L."/>
            <person name="Munoz A."/>
            <person name="Noel B."/>
            <person name="Pallavicini A."/>
            <person name="Perrotta G."/>
            <person name="Poncet V."/>
            <person name="Pot D."/>
            <person name="Priyono X."/>
            <person name="Rigoreau M."/>
            <person name="Rouard M."/>
            <person name="Rozas J."/>
            <person name="Tranchant-Dubreuil C."/>
            <person name="VanBuren R."/>
            <person name="Zhang Q."/>
            <person name="Andrade A.C."/>
            <person name="Argout X."/>
            <person name="Bertrand B."/>
            <person name="de Kochko A."/>
            <person name="Graziosi G."/>
            <person name="Henry R.J."/>
            <person name="Jayarama X."/>
            <person name="Ming R."/>
            <person name="Nagai C."/>
            <person name="Rounsley S."/>
            <person name="Sankoff D."/>
            <person name="Giuliano G."/>
            <person name="Albert V.A."/>
            <person name="Wincker P."/>
            <person name="Lashermes P."/>
        </authorList>
    </citation>
    <scope>NUCLEOTIDE SEQUENCE [LARGE SCALE GENOMIC DNA]</scope>
    <source>
        <strain evidence="2">cv. DH200-94</strain>
    </source>
</reference>
<name>A0A068TLR9_COFCA</name>
<evidence type="ECO:0000313" key="1">
    <source>
        <dbReference type="EMBL" id="CDO96879.1"/>
    </source>
</evidence>
<protein>
    <submittedName>
        <fullName evidence="1">Uncharacterized protein</fullName>
    </submittedName>
</protein>
<dbReference type="PhylomeDB" id="A0A068TLR9"/>
<dbReference type="GO" id="GO:0004467">
    <property type="term" value="F:long-chain fatty acid-CoA ligase activity"/>
    <property type="evidence" value="ECO:0007669"/>
    <property type="project" value="TreeGrafter"/>
</dbReference>
<dbReference type="Proteomes" id="UP000295252">
    <property type="component" value="Chromosome IV"/>
</dbReference>
<dbReference type="Gramene" id="CDO96879">
    <property type="protein sequence ID" value="CDO96879"/>
    <property type="gene ID" value="GSCOC_T00014047001"/>
</dbReference>
<proteinExistence type="predicted"/>
<dbReference type="EMBL" id="HG739085">
    <property type="protein sequence ID" value="CDO96879.1"/>
    <property type="molecule type" value="Genomic_DNA"/>
</dbReference>
<accession>A0A068TLR9</accession>
<dbReference type="AlphaFoldDB" id="A0A068TLR9"/>
<dbReference type="GO" id="GO:0005783">
    <property type="term" value="C:endoplasmic reticulum"/>
    <property type="evidence" value="ECO:0007669"/>
    <property type="project" value="TreeGrafter"/>
</dbReference>
<keyword evidence="2" id="KW-1185">Reference proteome</keyword>
<dbReference type="GO" id="GO:0016020">
    <property type="term" value="C:membrane"/>
    <property type="evidence" value="ECO:0007669"/>
    <property type="project" value="TreeGrafter"/>
</dbReference>
<gene>
    <name evidence="1" type="ORF">GSCOC_T00014047001</name>
</gene>
<dbReference type="GO" id="GO:0010025">
    <property type="term" value="P:wax biosynthetic process"/>
    <property type="evidence" value="ECO:0007669"/>
    <property type="project" value="TreeGrafter"/>
</dbReference>
<dbReference type="InParanoid" id="A0A068TLR9"/>
<dbReference type="GO" id="GO:0010143">
    <property type="term" value="P:cutin biosynthetic process"/>
    <property type="evidence" value="ECO:0007669"/>
    <property type="project" value="TreeGrafter"/>
</dbReference>
<evidence type="ECO:0000313" key="2">
    <source>
        <dbReference type="Proteomes" id="UP000295252"/>
    </source>
</evidence>
<dbReference type="OMA" id="WAQKIDY"/>
<dbReference type="PANTHER" id="PTHR43272:SF6">
    <property type="entry name" value="LONG CHAIN ACYL-COA SYNTHETASE 1"/>
    <property type="match status" value="1"/>
</dbReference>